<evidence type="ECO:0000313" key="1">
    <source>
        <dbReference type="EMBL" id="GFH63018.1"/>
    </source>
</evidence>
<name>A0A6L2R623_9BACT</name>
<organism evidence="1 2">
    <name type="scientific">Candidatus Desulfovibrio kirbyi</name>
    <dbReference type="NCBI Taxonomy" id="2696086"/>
    <lineage>
        <taxon>Bacteria</taxon>
        <taxon>Pseudomonadati</taxon>
        <taxon>Thermodesulfobacteriota</taxon>
        <taxon>Desulfovibrionia</taxon>
        <taxon>Desulfovibrionales</taxon>
        <taxon>Desulfovibrionaceae</taxon>
        <taxon>Desulfovibrio</taxon>
    </lineage>
</organism>
<reference evidence="1 2" key="1">
    <citation type="journal article" date="2020" name="ISME J.">
        <title>Parallel Reductive Genome Evolution in Desulfovibrio Ectosymbionts Independently Acquired by Trichonympha Protists in the Termite Gut.</title>
        <authorList>
            <person name="Takeuchi M."/>
            <person name="Kuwahara H."/>
            <person name="Murakami T."/>
            <person name="Takahashi K."/>
            <person name="Kajitani R."/>
            <person name="Toyoda A."/>
            <person name="Itoh T."/>
            <person name="Ohkuma M."/>
            <person name="Hongoh Y."/>
        </authorList>
    </citation>
    <scope>NUCLEOTIDE SEQUENCE [LARGE SCALE GENOMIC DNA]</scope>
    <source>
        <strain evidence="1">ZnDsv-02</strain>
    </source>
</reference>
<dbReference type="GO" id="GO:0008233">
    <property type="term" value="F:peptidase activity"/>
    <property type="evidence" value="ECO:0007669"/>
    <property type="project" value="UniProtKB-KW"/>
</dbReference>
<dbReference type="GO" id="GO:0006508">
    <property type="term" value="P:proteolysis"/>
    <property type="evidence" value="ECO:0007669"/>
    <property type="project" value="UniProtKB-KW"/>
</dbReference>
<dbReference type="Proteomes" id="UP000505077">
    <property type="component" value="Unassembled WGS sequence"/>
</dbReference>
<evidence type="ECO:0000313" key="2">
    <source>
        <dbReference type="Proteomes" id="UP000505077"/>
    </source>
</evidence>
<gene>
    <name evidence="1" type="primary">ctpA</name>
    <name evidence="1" type="ORF">ZNDK_0789</name>
</gene>
<dbReference type="EMBL" id="BLLL01000008">
    <property type="protein sequence ID" value="GFH63018.1"/>
    <property type="molecule type" value="Genomic_DNA"/>
</dbReference>
<protein>
    <submittedName>
        <fullName evidence="1">Carboxy-terminal-processing protease</fullName>
    </submittedName>
</protein>
<keyword evidence="1" id="KW-0378">Hydrolase</keyword>
<feature type="non-terminal residue" evidence="1">
    <location>
        <position position="1"/>
    </location>
</feature>
<sequence>KVKKEEGKDQLARDNQLRMALQVVKSLPKMQSIKN</sequence>
<comment type="caution">
    <text evidence="1">The sequence shown here is derived from an EMBL/GenBank/DDBJ whole genome shotgun (WGS) entry which is preliminary data.</text>
</comment>
<accession>A0A6L2R623</accession>
<proteinExistence type="predicted"/>
<keyword evidence="1" id="KW-0645">Protease</keyword>
<dbReference type="AlphaFoldDB" id="A0A6L2R623"/>